<dbReference type="Pfam" id="PF25328">
    <property type="entry name" value="PH_MADD"/>
    <property type="match status" value="1"/>
</dbReference>
<evidence type="ECO:0000256" key="14">
    <source>
        <dbReference type="SAM" id="MobiDB-lite"/>
    </source>
</evidence>
<dbReference type="InterPro" id="IPR037516">
    <property type="entry name" value="Tripartite_DENN"/>
</dbReference>
<feature type="domain" description="UDENN" evidence="15">
    <location>
        <begin position="14"/>
        <end position="526"/>
    </location>
</feature>
<dbReference type="GO" id="GO:0005829">
    <property type="term" value="C:cytosol"/>
    <property type="evidence" value="ECO:0007669"/>
    <property type="project" value="TreeGrafter"/>
</dbReference>
<feature type="compositionally biased region" description="Acidic residues" evidence="14">
    <location>
        <begin position="577"/>
        <end position="591"/>
    </location>
</feature>
<evidence type="ECO:0000256" key="1">
    <source>
        <dbReference type="ARBA" id="ARBA00004236"/>
    </source>
</evidence>
<evidence type="ECO:0000256" key="5">
    <source>
        <dbReference type="ARBA" id="ARBA00022475"/>
    </source>
</evidence>
<dbReference type="GO" id="GO:0005886">
    <property type="term" value="C:plasma membrane"/>
    <property type="evidence" value="ECO:0007669"/>
    <property type="project" value="UniProtKB-SubCell"/>
</dbReference>
<feature type="compositionally biased region" description="Low complexity" evidence="14">
    <location>
        <begin position="788"/>
        <end position="801"/>
    </location>
</feature>
<dbReference type="InterPro" id="IPR039980">
    <property type="entry name" value="MADD"/>
</dbReference>
<feature type="compositionally biased region" description="Polar residues" evidence="14">
    <location>
        <begin position="751"/>
        <end position="765"/>
    </location>
</feature>
<dbReference type="SMART" id="SM00801">
    <property type="entry name" value="dDENN"/>
    <property type="match status" value="1"/>
</dbReference>
<dbReference type="InterPro" id="IPR005113">
    <property type="entry name" value="uDENN_dom"/>
</dbReference>
<feature type="region of interest" description="Disordered" evidence="14">
    <location>
        <begin position="1012"/>
        <end position="1041"/>
    </location>
</feature>
<evidence type="ECO:0000313" key="17">
    <source>
        <dbReference type="Proteomes" id="UP000008912"/>
    </source>
</evidence>
<keyword evidence="7" id="KW-0344">Guanine-nucleotide releasing factor</keyword>
<evidence type="ECO:0000256" key="3">
    <source>
        <dbReference type="ARBA" id="ARBA00005978"/>
    </source>
</evidence>
<sequence>MVQKKKLCPRLLDYLVIVGARHPSSDSVAQTPELLRRYPLEDHAEFPLPPDVVFFCQPEGCLSVRQRRMSLRDDTSFVFTLTDKDTGVTRYGICVNFYRSFQKRMPKEKGEGGAGSRGKEGPRATCASEEVGTESSESGLSLQPPSADSAPDVNQSPRGKPRAKVGSRSRNSTLTSLCVLSHYPFFSTFRECLYTLKRLVDCCSERLLGKKLGLPRGIQRDTMWRIFTGSLLVEEKSSALLHDLREIEAWIYRLLRSPVPISGQKRVDIEVLPQELQQALTFALPDPSRFTLVDFPLHLPLELLGVEACLQVLTCILLEHKVVLQSRDYNALSMSVMAFVAMIYPLEYMFPVIPLLPTCMASAEQLLLAPTPYIIGVPASFFLYKLDFKMPDDVWLVDLDSNRVIAPTNAEVLPTLPEPESLELKKHLKQALASMSLNTQPILNLEKFHRPVAMVRFFNSPNVLQGFQMHTRTLRLFPRPVVAFQAGSFLASRPRQTPFAEKLARTQAVEYFGEWILNPTNYAFQRIHNNMFDPALIGDKPKWYAHQLQPIRYRVYDSSSQLAEALSVPPERGSDSDPTDDSGSDSMDYDDSSSSYSSLGDFVSEMMKCDINGDTPSVDPLTHAALGDASEVEIAELQNQKESEEPGPDSENSQENPPLRSSSSTTASSSPSTVIHGANSEPADSTEADDKAAVGVSKPLPTVPSSIGKSNVDRRHTEIGEGSVRRRTYDNPYFEPQYGLPPEEDDDEQGESYTPRFSQHVNGNRAQKLLRPNSLKLASDSDAESDSRASSPTSTVSNNSTEGFGGIMSFASSLYRNHSTSFSLSNLTLPTKGAREKTTPFPSLKVFGLNTLMEIVTEAGPGSGEGNRRALVDQKSSVIKHSPTVKREPPSPQGRSSNSSENQQFLKEVVHSVLDGQGVGWLNMKKVRRLLESEQLRVFVLSKLNRTVQSEDDARQDAIPDVEISRKVYKGMLDLLKCTVLSLEQSYAHAGLGGMASIFGLLEIAQTHYYSKEPDKRKRSPTESVNTPVGKDPGLAGRGDPKAMAQLRVPQLGPRAPSAAGKGPKELDTRSLKEENFVASVELWNKHQEVKKQKALEKQRPEVIKPVFDLGETEEKKSQISADSGVSLTSGSQRTDPDSVIAVSPAVMIRSSSQDSEVSTVVSNSSGETLGADSDLSSNAGDGPGGEGSAHLASSRGTLSDSEIETNSATSAIFGKAHSLKPSVKEKLVGSPVRSSEDVSQRVYLYEGLLGRDKGSMWDQLEDAAMETFSISKERSTLWDQMQFWEDAFLDAVMLEREGMGMDQGPQEMIDRYLSLGEHDRKRLEDDEDRLLATLLHNLISYMLLMKVNKNDIRKKVRRLMGKSHIGLVYSQQINEVLDQLANLNGRDLSIRSSGSRHMKKQTFVVHAGTDTNGDIFFMEVCDDCVVLRSNIGTVYERWWYEKLINMTYCPKTKVLCLWRRNGSETQLNKFYTKKCRELYYCVKDSMERAAARQQSIKPGPELGGEFPVQDMKTGEGGLLQVTLEGINLKFMHNQFLKLKKW</sequence>
<proteinExistence type="inferred from homology"/>
<feature type="region of interest" description="Disordered" evidence="14">
    <location>
        <begin position="874"/>
        <end position="902"/>
    </location>
</feature>
<dbReference type="Pfam" id="PF03456">
    <property type="entry name" value="uDENN"/>
    <property type="match status" value="1"/>
</dbReference>
<keyword evidence="9" id="KW-0472">Membrane</keyword>
<feature type="region of interest" description="Disordered" evidence="14">
    <location>
        <begin position="1052"/>
        <end position="1071"/>
    </location>
</feature>
<feature type="region of interest" description="Disordered" evidence="14">
    <location>
        <begin position="106"/>
        <end position="168"/>
    </location>
</feature>
<dbReference type="GO" id="GO:0042981">
    <property type="term" value="P:regulation of apoptotic process"/>
    <property type="evidence" value="ECO:0007669"/>
    <property type="project" value="TreeGrafter"/>
</dbReference>
<feature type="region of interest" description="Disordered" evidence="14">
    <location>
        <begin position="638"/>
        <end position="803"/>
    </location>
</feature>
<dbReference type="InterPro" id="IPR005112">
    <property type="entry name" value="dDENN_dom"/>
</dbReference>
<comment type="subcellular location">
    <subcellularLocation>
        <location evidence="1">Cell membrane</location>
    </subcellularLocation>
    <subcellularLocation>
        <location evidence="2">Cytoplasm</location>
    </subcellularLocation>
</comment>
<feature type="compositionally biased region" description="Polar residues" evidence="14">
    <location>
        <begin position="893"/>
        <end position="902"/>
    </location>
</feature>
<dbReference type="PANTHER" id="PTHR13008">
    <property type="entry name" value="MAP-KINASE ACTIVATING DEATH DOMAIN PROTEIN MADD /DENN/AEX-3 C.ELEGANS"/>
    <property type="match status" value="1"/>
</dbReference>
<dbReference type="PANTHER" id="PTHR13008:SF7">
    <property type="entry name" value="MAP KINASE-ACTIVATING DEATH DOMAIN PROTEIN"/>
    <property type="match status" value="1"/>
</dbReference>
<name>A0A7N5JLU5_AILME</name>
<protein>
    <recommendedName>
        <fullName evidence="4">MAP kinase-activating death domain protein</fullName>
    </recommendedName>
    <alternativeName>
        <fullName evidence="12">Rab3 GDP/GTP exchange factor</fullName>
    </alternativeName>
    <alternativeName>
        <fullName evidence="13">Rab3 GDP/GTP exchange protein</fullName>
    </alternativeName>
</protein>
<reference evidence="16 17" key="1">
    <citation type="journal article" date="2010" name="Nature">
        <title>The sequence and de novo assembly of the giant panda genome.</title>
        <authorList>
            <person name="Li R."/>
            <person name="Fan W."/>
            <person name="Tian G."/>
            <person name="Zhu H."/>
            <person name="He L."/>
            <person name="Cai J."/>
            <person name="Huang Q."/>
            <person name="Cai Q."/>
            <person name="Li B."/>
            <person name="Bai Y."/>
            <person name="Zhang Z."/>
            <person name="Zhang Y."/>
            <person name="Wang W."/>
            <person name="Li J."/>
            <person name="Wei F."/>
            <person name="Li H."/>
            <person name="Jian M."/>
            <person name="Li J."/>
            <person name="Zhang Z."/>
            <person name="Nielsen R."/>
            <person name="Li D."/>
            <person name="Gu W."/>
            <person name="Yang Z."/>
            <person name="Xuan Z."/>
            <person name="Ryder O.A."/>
            <person name="Leung F.C."/>
            <person name="Zhou Y."/>
            <person name="Cao J."/>
            <person name="Sun X."/>
            <person name="Fu Y."/>
            <person name="Fang X."/>
            <person name="Guo X."/>
            <person name="Wang B."/>
            <person name="Hou R."/>
            <person name="Shen F."/>
            <person name="Mu B."/>
            <person name="Ni P."/>
            <person name="Lin R."/>
            <person name="Qian W."/>
            <person name="Wang G."/>
            <person name="Yu C."/>
            <person name="Nie W."/>
            <person name="Wang J."/>
            <person name="Wu Z."/>
            <person name="Liang H."/>
            <person name="Min J."/>
            <person name="Wu Q."/>
            <person name="Cheng S."/>
            <person name="Ruan J."/>
            <person name="Wang M."/>
            <person name="Shi Z."/>
            <person name="Wen M."/>
            <person name="Liu B."/>
            <person name="Ren X."/>
            <person name="Zheng H."/>
            <person name="Dong D."/>
            <person name="Cook K."/>
            <person name="Shan G."/>
            <person name="Zhang H."/>
            <person name="Kosiol C."/>
            <person name="Xie X."/>
            <person name="Lu Z."/>
            <person name="Zheng H."/>
            <person name="Li Y."/>
            <person name="Steiner C.C."/>
            <person name="Lam T.T."/>
            <person name="Lin S."/>
            <person name="Zhang Q."/>
            <person name="Li G."/>
            <person name="Tian J."/>
            <person name="Gong T."/>
            <person name="Liu H."/>
            <person name="Zhang D."/>
            <person name="Fang L."/>
            <person name="Ye C."/>
            <person name="Zhang J."/>
            <person name="Hu W."/>
            <person name="Xu A."/>
            <person name="Ren Y."/>
            <person name="Zhang G."/>
            <person name="Bruford M.W."/>
            <person name="Li Q."/>
            <person name="Ma L."/>
            <person name="Guo Y."/>
            <person name="An N."/>
            <person name="Hu Y."/>
            <person name="Zheng Y."/>
            <person name="Shi Y."/>
            <person name="Li Z."/>
            <person name="Liu Q."/>
            <person name="Chen Y."/>
            <person name="Zhao J."/>
            <person name="Qu N."/>
            <person name="Zhao S."/>
            <person name="Tian F."/>
            <person name="Wang X."/>
            <person name="Wang H."/>
            <person name="Xu L."/>
            <person name="Liu X."/>
            <person name="Vinar T."/>
            <person name="Wang Y."/>
            <person name="Lam T.W."/>
            <person name="Yiu S.M."/>
            <person name="Liu S."/>
            <person name="Zhang H."/>
            <person name="Li D."/>
            <person name="Huang Y."/>
            <person name="Wang X."/>
            <person name="Yang G."/>
            <person name="Jiang Z."/>
            <person name="Wang J."/>
            <person name="Qin N."/>
            <person name="Li L."/>
            <person name="Li J."/>
            <person name="Bolund L."/>
            <person name="Kristiansen K."/>
            <person name="Wong G.K."/>
            <person name="Olson M."/>
            <person name="Zhang X."/>
            <person name="Li S."/>
            <person name="Yang H."/>
            <person name="Wang J."/>
            <person name="Wang J."/>
        </authorList>
    </citation>
    <scope>NUCLEOTIDE SEQUENCE [LARGE SCALE GENOMIC DNA]</scope>
</reference>
<feature type="compositionally biased region" description="Low complexity" evidence="14">
    <location>
        <begin position="661"/>
        <end position="673"/>
    </location>
</feature>
<dbReference type="GeneTree" id="ENSGT00940000156718"/>
<evidence type="ECO:0000256" key="11">
    <source>
        <dbReference type="ARBA" id="ARBA00064743"/>
    </source>
</evidence>
<feature type="compositionally biased region" description="Polar residues" evidence="14">
    <location>
        <begin position="1195"/>
        <end position="1204"/>
    </location>
</feature>
<feature type="compositionally biased region" description="Polar residues" evidence="14">
    <location>
        <begin position="650"/>
        <end position="660"/>
    </location>
</feature>
<dbReference type="GO" id="GO:0005085">
    <property type="term" value="F:guanyl-nucleotide exchange factor activity"/>
    <property type="evidence" value="ECO:0007669"/>
    <property type="project" value="UniProtKB-KW"/>
</dbReference>
<dbReference type="Pfam" id="PF23629">
    <property type="entry name" value="Death_MADD"/>
    <property type="match status" value="1"/>
</dbReference>
<dbReference type="GO" id="GO:0032483">
    <property type="term" value="P:regulation of Rab protein signal transduction"/>
    <property type="evidence" value="ECO:0007669"/>
    <property type="project" value="TreeGrafter"/>
</dbReference>
<feature type="compositionally biased region" description="Basic and acidic residues" evidence="14">
    <location>
        <begin position="711"/>
        <end position="729"/>
    </location>
</feature>
<dbReference type="GO" id="GO:0006915">
    <property type="term" value="P:apoptotic process"/>
    <property type="evidence" value="ECO:0007669"/>
    <property type="project" value="UniProtKB-KW"/>
</dbReference>
<dbReference type="InterPro" id="IPR057469">
    <property type="entry name" value="PH_MADD"/>
</dbReference>
<evidence type="ECO:0000256" key="12">
    <source>
        <dbReference type="ARBA" id="ARBA00079552"/>
    </source>
</evidence>
<keyword evidence="8" id="KW-0053">Apoptosis</keyword>
<feature type="compositionally biased region" description="Low complexity" evidence="14">
    <location>
        <begin position="128"/>
        <end position="142"/>
    </location>
</feature>
<reference evidence="16" key="3">
    <citation type="submission" date="2025-09" db="UniProtKB">
        <authorList>
            <consortium name="Ensembl"/>
        </authorList>
    </citation>
    <scope>IDENTIFICATION</scope>
</reference>
<comment type="subunit">
    <text evidence="11">Interacts (via death domain) with TNFRSF1A (via death domain). Interacts with PIDD1. Interacts with YWHAZ. Interacts (via death domain) with KIF1B; links the motor KIF1B to Rab3-carrying vesicles in anterograde synaptic vesicle transport. Interacts with KIF1A. Interacts (via uDENN domain) with RAB3A, RAB3B, RAB3C and RAB3D; the GTP-bound form of the Rab proteins is preferred for interaction.</text>
</comment>
<feature type="region of interest" description="Disordered" evidence="14">
    <location>
        <begin position="1107"/>
        <end position="1139"/>
    </location>
</feature>
<evidence type="ECO:0000256" key="7">
    <source>
        <dbReference type="ARBA" id="ARBA00022658"/>
    </source>
</evidence>
<evidence type="ECO:0000313" key="16">
    <source>
        <dbReference type="Ensembl" id="ENSAMEP00000027286.1"/>
    </source>
</evidence>
<evidence type="ECO:0000256" key="6">
    <source>
        <dbReference type="ARBA" id="ARBA00022490"/>
    </source>
</evidence>
<dbReference type="InterPro" id="IPR056574">
    <property type="entry name" value="Death_MADD"/>
</dbReference>
<dbReference type="SMART" id="SM00799">
    <property type="entry name" value="DENN"/>
    <property type="match status" value="1"/>
</dbReference>
<dbReference type="InterPro" id="IPR043153">
    <property type="entry name" value="DENN_C"/>
</dbReference>
<comment type="function">
    <text evidence="10">Guanyl-nucleotide exchange factor that regulates small GTPases of the Rab family. Converts GDP-bound inactive form of RAB27A and RAB27B to the GTP-bound active forms. Converts GDP-bound inactive form of RAB3A, RAB3C and RAB3D to the GTP-bound active forms, GTPases involved in synaptic vesicle exocytosis and vesicle secretion. Plays a role in synaptic vesicle formation and in vesicle trafficking at the neuromuscular junction. Involved in up-regulating a post-docking step of synaptic exocytosis in central synapses. Probably by binding to the motor proteins KIF1B and KIF1A, mediates motor-dependent transport of GTP-RAB3A-positive vesicles to the presynaptic nerve terminals. Plays a role in TNFA-mediated activation of the MAPK pathway, including ERK1/2. May link TNFRSF1A with MAP kinase activation. May be involved in the regulation of TNFA-induced apoptosis.</text>
</comment>
<evidence type="ECO:0000256" key="8">
    <source>
        <dbReference type="ARBA" id="ARBA00022703"/>
    </source>
</evidence>
<evidence type="ECO:0000256" key="10">
    <source>
        <dbReference type="ARBA" id="ARBA00060181"/>
    </source>
</evidence>
<feature type="compositionally biased region" description="Polar residues" evidence="14">
    <location>
        <begin position="1119"/>
        <end position="1134"/>
    </location>
</feature>
<feature type="compositionally biased region" description="Basic and acidic residues" evidence="14">
    <location>
        <begin position="106"/>
        <end position="122"/>
    </location>
</feature>
<keyword evidence="5" id="KW-1003">Cell membrane</keyword>
<dbReference type="FunFam" id="3.40.50.11500:FF:000002">
    <property type="entry name" value="MAP kinase-activating death domain protein-like Protein"/>
    <property type="match status" value="1"/>
</dbReference>
<feature type="region of interest" description="Disordered" evidence="14">
    <location>
        <begin position="1152"/>
        <end position="1204"/>
    </location>
</feature>
<organism evidence="16 17">
    <name type="scientific">Ailuropoda melanoleuca</name>
    <name type="common">Giant panda</name>
    <dbReference type="NCBI Taxonomy" id="9646"/>
    <lineage>
        <taxon>Eukaryota</taxon>
        <taxon>Metazoa</taxon>
        <taxon>Chordata</taxon>
        <taxon>Craniata</taxon>
        <taxon>Vertebrata</taxon>
        <taxon>Euteleostomi</taxon>
        <taxon>Mammalia</taxon>
        <taxon>Eutheria</taxon>
        <taxon>Laurasiatheria</taxon>
        <taxon>Carnivora</taxon>
        <taxon>Caniformia</taxon>
        <taxon>Ursidae</taxon>
        <taxon>Ailuropoda</taxon>
    </lineage>
</organism>
<dbReference type="Ensembl" id="ENSAMET00000037601.1">
    <property type="protein sequence ID" value="ENSAMEP00000027286.1"/>
    <property type="gene ID" value="ENSAMEG00000007321.2"/>
</dbReference>
<dbReference type="Gene3D" id="3.40.50.11500">
    <property type="match status" value="1"/>
</dbReference>
<dbReference type="PROSITE" id="PS50211">
    <property type="entry name" value="DENN"/>
    <property type="match status" value="1"/>
</dbReference>
<dbReference type="Gene3D" id="3.30.450.200">
    <property type="match status" value="1"/>
</dbReference>
<evidence type="ECO:0000256" key="9">
    <source>
        <dbReference type="ARBA" id="ARBA00023136"/>
    </source>
</evidence>
<comment type="similarity">
    <text evidence="3">Belongs to the MADD family.</text>
</comment>
<dbReference type="Pfam" id="PF02141">
    <property type="entry name" value="DENN"/>
    <property type="match status" value="1"/>
</dbReference>
<feature type="region of interest" description="Disordered" evidence="14">
    <location>
        <begin position="562"/>
        <end position="597"/>
    </location>
</feature>
<gene>
    <name evidence="16" type="primary">MADD</name>
</gene>
<dbReference type="SMART" id="SM00800">
    <property type="entry name" value="uDENN"/>
    <property type="match status" value="1"/>
</dbReference>
<feature type="compositionally biased region" description="Polar residues" evidence="14">
    <location>
        <begin position="1152"/>
        <end position="1168"/>
    </location>
</feature>
<dbReference type="Proteomes" id="UP000008912">
    <property type="component" value="Unassembled WGS sequence"/>
</dbReference>
<keyword evidence="6" id="KW-0963">Cytoplasm</keyword>
<evidence type="ECO:0000256" key="4">
    <source>
        <dbReference type="ARBA" id="ARBA00017868"/>
    </source>
</evidence>
<evidence type="ECO:0000256" key="2">
    <source>
        <dbReference type="ARBA" id="ARBA00004496"/>
    </source>
</evidence>
<reference evidence="16" key="2">
    <citation type="submission" date="2025-08" db="UniProtKB">
        <authorList>
            <consortium name="Ensembl"/>
        </authorList>
    </citation>
    <scope>IDENTIFICATION</scope>
</reference>
<accession>A0A7N5JLU5</accession>
<dbReference type="InterPro" id="IPR001194">
    <property type="entry name" value="cDENN_dom"/>
</dbReference>
<keyword evidence="17" id="KW-1185">Reference proteome</keyword>
<evidence type="ECO:0000256" key="13">
    <source>
        <dbReference type="ARBA" id="ARBA00081633"/>
    </source>
</evidence>
<evidence type="ECO:0000259" key="15">
    <source>
        <dbReference type="PROSITE" id="PS50211"/>
    </source>
</evidence>